<dbReference type="Gene3D" id="1.10.3930.10">
    <property type="entry name" value="Arginine deiminase"/>
    <property type="match status" value="1"/>
</dbReference>
<dbReference type="RefSeq" id="WP_012993614.1">
    <property type="nucleotide sequence ID" value="NZ_NBZD01000001.1"/>
</dbReference>
<name>A0A2J8B3Z8_9FIRM</name>
<dbReference type="PIRSF" id="PIRSF006356">
    <property type="entry name" value="Arg_deiminase"/>
    <property type="match status" value="1"/>
</dbReference>
<dbReference type="GO" id="GO:0016990">
    <property type="term" value="F:arginine deiminase activity"/>
    <property type="evidence" value="ECO:0007669"/>
    <property type="project" value="UniProtKB-UniRule"/>
</dbReference>
<evidence type="ECO:0000313" key="8">
    <source>
        <dbReference type="EMBL" id="PNH19500.1"/>
    </source>
</evidence>
<dbReference type="GO" id="GO:0005737">
    <property type="term" value="C:cytoplasm"/>
    <property type="evidence" value="ECO:0007669"/>
    <property type="project" value="UniProtKB-SubCell"/>
</dbReference>
<dbReference type="NCBIfam" id="NF002381">
    <property type="entry name" value="PRK01388.1"/>
    <property type="match status" value="1"/>
</dbReference>
<dbReference type="NCBIfam" id="TIGR01078">
    <property type="entry name" value="arcA"/>
    <property type="match status" value="1"/>
</dbReference>
<reference evidence="9" key="1">
    <citation type="submission" date="2017-04" db="EMBL/GenBank/DDBJ databases">
        <authorList>
            <person name="Bumgarner R.E."/>
            <person name="Fredricks D.N."/>
            <person name="Srinivasan S."/>
        </authorList>
    </citation>
    <scope>NUCLEOTIDE SEQUENCE [LARGE SCALE GENOMIC DNA]</scope>
    <source>
        <strain evidence="9">KA00405</strain>
    </source>
</reference>
<dbReference type="PANTHER" id="PTHR47271">
    <property type="entry name" value="ARGININE DEIMINASE"/>
    <property type="match status" value="1"/>
</dbReference>
<evidence type="ECO:0000256" key="6">
    <source>
        <dbReference type="HAMAP-Rule" id="MF_00242"/>
    </source>
</evidence>
<comment type="pathway">
    <text evidence="1 6">Amino-acid degradation; L-arginine degradation via ADI pathway; carbamoyl phosphate from L-arginine: step 1/2.</text>
</comment>
<dbReference type="Proteomes" id="UP000236394">
    <property type="component" value="Unassembled WGS sequence"/>
</dbReference>
<sequence>MNVNPIRIKSEIGRLKSVILHRPGRELINITPDLMEELLFDEIPYLEMAQIEHDSFAQVLRDNGVTVYYLEKLVAEAVDDPEVKKEFIETFLEEADIAVPKERELVKELLYTLDNESLVLKMMEGVRRTELPSYTKLTLNEMIERDGFFVVKPMPNLYFTRDPFFFIGNGVSLNCMWSQTRRRETLFGKTILLHHPMFKDNQIPFWYDRDLHPSIEGGDIAVLSDKVVAVGVSQRSKPRAIELLAKNLLTSDCGYETVLAFTIPQSHAFMHLDTVFTMVDYDLFTLHPEVDHTLQVFSMRLKNGEVVTRRESNVMEDVLKKFLRTKEVHLIREGNGTVMDAIREQWNDGYNTLAIAPREVVVYDRNTLTNAELTKYGAKLHVIRSGELSRGRGGPRCMSMPLYRE</sequence>
<accession>A0A2J8B3Z8</accession>
<evidence type="ECO:0000256" key="4">
    <source>
        <dbReference type="ARBA" id="ARBA00022801"/>
    </source>
</evidence>
<dbReference type="Pfam" id="PF02274">
    <property type="entry name" value="ADI"/>
    <property type="match status" value="1"/>
</dbReference>
<comment type="similarity">
    <text evidence="2 6">Belongs to the arginine deiminase family.</text>
</comment>
<gene>
    <name evidence="6" type="primary">arcA</name>
    <name evidence="8" type="ORF">B7R76_01030</name>
</gene>
<dbReference type="EMBL" id="NBZD01000001">
    <property type="protein sequence ID" value="PNH19500.1"/>
    <property type="molecule type" value="Genomic_DNA"/>
</dbReference>
<dbReference type="HAMAP" id="MF_00242">
    <property type="entry name" value="Arg_deiminase"/>
    <property type="match status" value="1"/>
</dbReference>
<organism evidence="8 9">
    <name type="scientific">Mageeibacillus indolicus</name>
    <dbReference type="NCBI Taxonomy" id="884684"/>
    <lineage>
        <taxon>Bacteria</taxon>
        <taxon>Bacillati</taxon>
        <taxon>Bacillota</taxon>
        <taxon>Clostridia</taxon>
        <taxon>Eubacteriales</taxon>
        <taxon>Oscillospiraceae</taxon>
        <taxon>Mageeibacillus</taxon>
    </lineage>
</organism>
<dbReference type="OMA" id="CMSMPLI"/>
<dbReference type="SUPFAM" id="SSF55909">
    <property type="entry name" value="Pentein"/>
    <property type="match status" value="1"/>
</dbReference>
<comment type="caution">
    <text evidence="8">The sequence shown here is derived from an EMBL/GenBank/DDBJ whole genome shotgun (WGS) entry which is preliminary data.</text>
</comment>
<comment type="subcellular location">
    <subcellularLocation>
        <location evidence="6">Cytoplasm</location>
    </subcellularLocation>
</comment>
<evidence type="ECO:0000256" key="7">
    <source>
        <dbReference type="PIRSR" id="PIRSR006356-1"/>
    </source>
</evidence>
<dbReference type="PRINTS" id="PR01466">
    <property type="entry name" value="ARGDEIMINASE"/>
</dbReference>
<evidence type="ECO:0000256" key="5">
    <source>
        <dbReference type="ARBA" id="ARBA00049429"/>
    </source>
</evidence>
<keyword evidence="3 6" id="KW-0056">Arginine metabolism</keyword>
<evidence type="ECO:0000256" key="1">
    <source>
        <dbReference type="ARBA" id="ARBA00005213"/>
    </source>
</evidence>
<protein>
    <recommendedName>
        <fullName evidence="6">Arginine deiminase</fullName>
        <shortName evidence="6">ADI</shortName>
        <ecNumber evidence="6">3.5.3.6</ecNumber>
    </recommendedName>
    <alternativeName>
        <fullName evidence="6">Arginine dihydrolase</fullName>
        <shortName evidence="6">AD</shortName>
    </alternativeName>
</protein>
<proteinExistence type="inferred from homology"/>
<dbReference type="PANTHER" id="PTHR47271:SF2">
    <property type="entry name" value="ARGININE DEIMINASE"/>
    <property type="match status" value="1"/>
</dbReference>
<dbReference type="Gene3D" id="3.75.10.10">
    <property type="entry name" value="L-arginine/glycine Amidinotransferase, Chain A"/>
    <property type="match status" value="1"/>
</dbReference>
<evidence type="ECO:0000313" key="9">
    <source>
        <dbReference type="Proteomes" id="UP000236394"/>
    </source>
</evidence>
<dbReference type="UniPathway" id="UPA00254">
    <property type="reaction ID" value="UER00364"/>
</dbReference>
<dbReference type="AlphaFoldDB" id="A0A2J8B3Z8"/>
<feature type="active site" description="Amidino-cysteine intermediate" evidence="6 7">
    <location>
        <position position="397"/>
    </location>
</feature>
<evidence type="ECO:0000256" key="2">
    <source>
        <dbReference type="ARBA" id="ARBA00010206"/>
    </source>
</evidence>
<evidence type="ECO:0000256" key="3">
    <source>
        <dbReference type="ARBA" id="ARBA00022503"/>
    </source>
</evidence>
<keyword evidence="6" id="KW-0963">Cytoplasm</keyword>
<comment type="catalytic activity">
    <reaction evidence="5 6">
        <text>L-arginine + H2O = L-citrulline + NH4(+)</text>
        <dbReference type="Rhea" id="RHEA:19597"/>
        <dbReference type="ChEBI" id="CHEBI:15377"/>
        <dbReference type="ChEBI" id="CHEBI:28938"/>
        <dbReference type="ChEBI" id="CHEBI:32682"/>
        <dbReference type="ChEBI" id="CHEBI:57743"/>
        <dbReference type="EC" id="3.5.3.6"/>
    </reaction>
</comment>
<dbReference type="GO" id="GO:0019546">
    <property type="term" value="P:L-arginine deiminase pathway"/>
    <property type="evidence" value="ECO:0007669"/>
    <property type="project" value="UniProtKB-UniRule"/>
</dbReference>
<keyword evidence="4 6" id="KW-0378">Hydrolase</keyword>
<dbReference type="EC" id="3.5.3.6" evidence="6"/>
<dbReference type="InterPro" id="IPR003876">
    <property type="entry name" value="Arg_deiminase"/>
</dbReference>